<evidence type="ECO:0000259" key="2">
    <source>
        <dbReference type="Pfam" id="PF04892"/>
    </source>
</evidence>
<feature type="transmembrane region" description="Helical" evidence="1">
    <location>
        <begin position="20"/>
        <end position="38"/>
    </location>
</feature>
<sequence length="382" mass="42455">MFSKRMTSKHNQTASPLSRASLVAYAVLIVYASLYPFSDWQFENLAAFSAQISQWPRYWSKFDAIVNVIGYIPFGVLLVFSIYPLIKLRWSFLLACVAVASMSLLMESIQYFLPNRVTSLLDLITNAAGGFIGALCGVLLLPNILESGRLQSLRTLWLQRESSPELVVLGLWPLAQIFPQAFLFGHGQILPIISLWCEEYLDVSIDLSAYLRHGIELSPETYLLSETIITACACTGAILICLSLLNRNAPKFALACLLLIAGLAVKALSSALMFQPENAFLWLAPGAKGGILISTIMLYGFSFSPSHAQRRLAVLLLLISLLMVNLIPSNPYFLNTLQTMVQGKMLNFYGAAQFLSVTWPFIAIWYLLKHQKATQQILQKSA</sequence>
<feature type="transmembrane region" description="Helical" evidence="1">
    <location>
        <begin position="312"/>
        <end position="328"/>
    </location>
</feature>
<feature type="transmembrane region" description="Helical" evidence="1">
    <location>
        <begin position="124"/>
        <end position="145"/>
    </location>
</feature>
<evidence type="ECO:0000313" key="4">
    <source>
        <dbReference type="Proteomes" id="UP000620127"/>
    </source>
</evidence>
<keyword evidence="1" id="KW-0472">Membrane</keyword>
<feature type="transmembrane region" description="Helical" evidence="1">
    <location>
        <begin position="227"/>
        <end position="245"/>
    </location>
</feature>
<organism evidence="3 4">
    <name type="scientific">Undibacterium macrobrachii</name>
    <dbReference type="NCBI Taxonomy" id="1119058"/>
    <lineage>
        <taxon>Bacteria</taxon>
        <taxon>Pseudomonadati</taxon>
        <taxon>Pseudomonadota</taxon>
        <taxon>Betaproteobacteria</taxon>
        <taxon>Burkholderiales</taxon>
        <taxon>Oxalobacteraceae</taxon>
        <taxon>Undibacterium</taxon>
    </lineage>
</organism>
<feature type="transmembrane region" description="Helical" evidence="1">
    <location>
        <begin position="64"/>
        <end position="85"/>
    </location>
</feature>
<dbReference type="InterPro" id="IPR006976">
    <property type="entry name" value="VanZ-like"/>
</dbReference>
<feature type="transmembrane region" description="Helical" evidence="1">
    <location>
        <begin position="348"/>
        <end position="368"/>
    </location>
</feature>
<feature type="transmembrane region" description="Helical" evidence="1">
    <location>
        <begin position="166"/>
        <end position="185"/>
    </location>
</feature>
<dbReference type="EMBL" id="BMYT01000008">
    <property type="protein sequence ID" value="GGX26007.1"/>
    <property type="molecule type" value="Genomic_DNA"/>
</dbReference>
<gene>
    <name evidence="3" type="ORF">GCM10011282_35020</name>
</gene>
<evidence type="ECO:0000256" key="1">
    <source>
        <dbReference type="SAM" id="Phobius"/>
    </source>
</evidence>
<dbReference type="Proteomes" id="UP000620127">
    <property type="component" value="Unassembled WGS sequence"/>
</dbReference>
<feature type="transmembrane region" description="Helical" evidence="1">
    <location>
        <begin position="252"/>
        <end position="274"/>
    </location>
</feature>
<proteinExistence type="predicted"/>
<name>A0ABQ2XNL4_9BURK</name>
<protein>
    <recommendedName>
        <fullName evidence="2">VanZ-like domain-containing protein</fullName>
    </recommendedName>
</protein>
<keyword evidence="1" id="KW-1133">Transmembrane helix</keyword>
<keyword evidence="1" id="KW-0812">Transmembrane</keyword>
<feature type="domain" description="VanZ-like" evidence="2">
    <location>
        <begin position="23"/>
        <end position="139"/>
    </location>
</feature>
<keyword evidence="4" id="KW-1185">Reference proteome</keyword>
<feature type="transmembrane region" description="Helical" evidence="1">
    <location>
        <begin position="92"/>
        <end position="112"/>
    </location>
</feature>
<dbReference type="Pfam" id="PF04892">
    <property type="entry name" value="VanZ"/>
    <property type="match status" value="1"/>
</dbReference>
<accession>A0ABQ2XNL4</accession>
<comment type="caution">
    <text evidence="3">The sequence shown here is derived from an EMBL/GenBank/DDBJ whole genome shotgun (WGS) entry which is preliminary data.</text>
</comment>
<evidence type="ECO:0000313" key="3">
    <source>
        <dbReference type="EMBL" id="GGX26007.1"/>
    </source>
</evidence>
<reference evidence="4" key="1">
    <citation type="journal article" date="2019" name="Int. J. Syst. Evol. Microbiol.">
        <title>The Global Catalogue of Microorganisms (GCM) 10K type strain sequencing project: providing services to taxonomists for standard genome sequencing and annotation.</title>
        <authorList>
            <consortium name="The Broad Institute Genomics Platform"/>
            <consortium name="The Broad Institute Genome Sequencing Center for Infectious Disease"/>
            <person name="Wu L."/>
            <person name="Ma J."/>
        </authorList>
    </citation>
    <scope>NUCLEOTIDE SEQUENCE [LARGE SCALE GENOMIC DNA]</scope>
    <source>
        <strain evidence="4">KCTC 23916</strain>
    </source>
</reference>
<feature type="transmembrane region" description="Helical" evidence="1">
    <location>
        <begin position="280"/>
        <end position="300"/>
    </location>
</feature>